<dbReference type="EMBL" id="JBHUOM010000023">
    <property type="protein sequence ID" value="MFD2936300.1"/>
    <property type="molecule type" value="Genomic_DNA"/>
</dbReference>
<name>A0ABW6ALM6_9BACT</name>
<comment type="caution">
    <text evidence="2">The sequence shown here is derived from an EMBL/GenBank/DDBJ whole genome shotgun (WGS) entry which is preliminary data.</text>
</comment>
<protein>
    <submittedName>
        <fullName evidence="2">Uncharacterized protein</fullName>
    </submittedName>
</protein>
<dbReference type="Proteomes" id="UP001597512">
    <property type="component" value="Unassembled WGS sequence"/>
</dbReference>
<feature type="region of interest" description="Disordered" evidence="1">
    <location>
        <begin position="65"/>
        <end position="90"/>
    </location>
</feature>
<sequence>MEKLQTQLTFFLWNRNILGWIWVVKRMMFALTVGQILDGTTRGAIVFLTLREGLSAITDYAQAKDPIKTTNQSSPPNPTPEEPTEPQTPI</sequence>
<evidence type="ECO:0000313" key="2">
    <source>
        <dbReference type="EMBL" id="MFD2936300.1"/>
    </source>
</evidence>
<gene>
    <name evidence="2" type="ORF">ACFS25_21140</name>
</gene>
<dbReference type="RefSeq" id="WP_381504975.1">
    <property type="nucleotide sequence ID" value="NZ_JBHUOM010000023.1"/>
</dbReference>
<evidence type="ECO:0000313" key="3">
    <source>
        <dbReference type="Proteomes" id="UP001597512"/>
    </source>
</evidence>
<keyword evidence="3" id="KW-1185">Reference proteome</keyword>
<organism evidence="2 3">
    <name type="scientific">Spirosoma flavum</name>
    <dbReference type="NCBI Taxonomy" id="2048557"/>
    <lineage>
        <taxon>Bacteria</taxon>
        <taxon>Pseudomonadati</taxon>
        <taxon>Bacteroidota</taxon>
        <taxon>Cytophagia</taxon>
        <taxon>Cytophagales</taxon>
        <taxon>Cytophagaceae</taxon>
        <taxon>Spirosoma</taxon>
    </lineage>
</organism>
<proteinExistence type="predicted"/>
<accession>A0ABW6ALM6</accession>
<reference evidence="3" key="1">
    <citation type="journal article" date="2019" name="Int. J. Syst. Evol. Microbiol.">
        <title>The Global Catalogue of Microorganisms (GCM) 10K type strain sequencing project: providing services to taxonomists for standard genome sequencing and annotation.</title>
        <authorList>
            <consortium name="The Broad Institute Genomics Platform"/>
            <consortium name="The Broad Institute Genome Sequencing Center for Infectious Disease"/>
            <person name="Wu L."/>
            <person name="Ma J."/>
        </authorList>
    </citation>
    <scope>NUCLEOTIDE SEQUENCE [LARGE SCALE GENOMIC DNA]</scope>
    <source>
        <strain evidence="3">KCTC 52490</strain>
    </source>
</reference>
<evidence type="ECO:0000256" key="1">
    <source>
        <dbReference type="SAM" id="MobiDB-lite"/>
    </source>
</evidence>
<feature type="compositionally biased region" description="Pro residues" evidence="1">
    <location>
        <begin position="75"/>
        <end position="90"/>
    </location>
</feature>